<evidence type="ECO:0000313" key="3">
    <source>
        <dbReference type="Proteomes" id="UP000017861"/>
    </source>
</evidence>
<dbReference type="EMBL" id="AYLP01000219">
    <property type="protein sequence ID" value="ESS62005.1"/>
    <property type="molecule type" value="Genomic_DNA"/>
</dbReference>
<sequence length="149" mass="16241">MCNFVCGNANAPRRVSHVPWIKVHGANVVAKIRRCVARGHHKTHTERAPTTPATAASGPSSIMTRQKNSLPSRLQCDAEPNSTQSHAVHHTRRKGDSGCAHLPSPFSSRSQRKTTAATRNCQHALQKKHSNPLQCASCVCVCLQKHKAN</sequence>
<accession>V5AMT6</accession>
<comment type="caution">
    <text evidence="2">The sequence shown here is derived from an EMBL/GenBank/DDBJ whole genome shotgun (WGS) entry which is preliminary data.</text>
</comment>
<proteinExistence type="predicted"/>
<dbReference type="OrthoDB" id="10427634at2759"/>
<feature type="region of interest" description="Disordered" evidence="1">
    <location>
        <begin position="38"/>
        <end position="113"/>
    </location>
</feature>
<reference evidence="2 3" key="1">
    <citation type="journal article" date="2014" name="Genome Announc.">
        <title>Trypanosoma cruzi Clone Dm28c Draft Genome Sequence.</title>
        <authorList>
            <person name="Grisard E.C."/>
            <person name="Teixeira S.M."/>
            <person name="de Almeida L.G."/>
            <person name="Stoco P.H."/>
            <person name="Gerber A.L."/>
            <person name="Talavera-Lopez C."/>
            <person name="Lima O.C."/>
            <person name="Andersson B."/>
            <person name="de Vasconcelos A.T."/>
        </authorList>
    </citation>
    <scope>NUCLEOTIDE SEQUENCE [LARGE SCALE GENOMIC DNA]</scope>
    <source>
        <strain evidence="2 3">Dm28c</strain>
    </source>
</reference>
<organism evidence="2 3">
    <name type="scientific">Trypanosoma cruzi Dm28c</name>
    <dbReference type="NCBI Taxonomy" id="1416333"/>
    <lineage>
        <taxon>Eukaryota</taxon>
        <taxon>Discoba</taxon>
        <taxon>Euglenozoa</taxon>
        <taxon>Kinetoplastea</taxon>
        <taxon>Metakinetoplastina</taxon>
        <taxon>Trypanosomatida</taxon>
        <taxon>Trypanosomatidae</taxon>
        <taxon>Trypanosoma</taxon>
        <taxon>Schizotrypanum</taxon>
    </lineage>
</organism>
<feature type="compositionally biased region" description="Polar residues" evidence="1">
    <location>
        <begin position="62"/>
        <end position="72"/>
    </location>
</feature>
<dbReference type="VEuPathDB" id="TriTrypDB:TCDM_10358"/>
<protein>
    <submittedName>
        <fullName evidence="2">Uncharacterized protein</fullName>
    </submittedName>
</protein>
<feature type="compositionally biased region" description="Low complexity" evidence="1">
    <location>
        <begin position="48"/>
        <end position="61"/>
    </location>
</feature>
<gene>
    <name evidence="2" type="ORF">TCDM_10358</name>
</gene>
<evidence type="ECO:0000313" key="2">
    <source>
        <dbReference type="EMBL" id="ESS62005.1"/>
    </source>
</evidence>
<evidence type="ECO:0000256" key="1">
    <source>
        <dbReference type="SAM" id="MobiDB-lite"/>
    </source>
</evidence>
<dbReference type="AlphaFoldDB" id="V5AMT6"/>
<name>V5AMT6_TRYCR</name>
<dbReference type="Proteomes" id="UP000017861">
    <property type="component" value="Unassembled WGS sequence"/>
</dbReference>